<name>A6ICI1_RAT</name>
<dbReference type="AlphaFoldDB" id="A6ICI1"/>
<evidence type="ECO:0000313" key="3">
    <source>
        <dbReference type="Proteomes" id="UP000234681"/>
    </source>
</evidence>
<dbReference type="InterPro" id="IPR055406">
    <property type="entry name" value="HEAT_Maestro"/>
</dbReference>
<dbReference type="EMBL" id="CH473958">
    <property type="protein sequence ID" value="EDM09666.1"/>
    <property type="molecule type" value="Genomic_DNA"/>
</dbReference>
<evidence type="ECO:0000313" key="2">
    <source>
        <dbReference type="EMBL" id="EDM09666.1"/>
    </source>
</evidence>
<gene>
    <name evidence="2" type="primary">LOC498236</name>
    <name evidence="2" type="ORF">rCG_46319</name>
</gene>
<dbReference type="Proteomes" id="UP000234681">
    <property type="component" value="Chromosome 13"/>
</dbReference>
<dbReference type="PANTHER" id="PTHR23120:SF42">
    <property type="entry name" value="MAESTRO HEAT-LIKE REPEAT FAMILY MEMBER 3"/>
    <property type="match status" value="1"/>
</dbReference>
<evidence type="ECO:0000259" key="1">
    <source>
        <dbReference type="Pfam" id="PF23227"/>
    </source>
</evidence>
<protein>
    <submittedName>
        <fullName evidence="2">LRRGT00186</fullName>
    </submittedName>
</protein>
<organism evidence="2 3">
    <name type="scientific">Rattus norvegicus</name>
    <name type="common">Rat</name>
    <dbReference type="NCBI Taxonomy" id="10116"/>
    <lineage>
        <taxon>Eukaryota</taxon>
        <taxon>Metazoa</taxon>
        <taxon>Chordata</taxon>
        <taxon>Craniata</taxon>
        <taxon>Vertebrata</taxon>
        <taxon>Euteleostomi</taxon>
        <taxon>Mammalia</taxon>
        <taxon>Eutheria</taxon>
        <taxon>Euarchontoglires</taxon>
        <taxon>Glires</taxon>
        <taxon>Rodentia</taxon>
        <taxon>Myomorpha</taxon>
        <taxon>Muroidea</taxon>
        <taxon>Muridae</taxon>
        <taxon>Murinae</taxon>
        <taxon>Rattus</taxon>
    </lineage>
</organism>
<proteinExistence type="predicted"/>
<sequence>METFRMLQRILKDLTWHHSSSFVLKLIFTLEHFFEEESEQLRLVVFEIYASILAKVSRMTLVFPLRHQILNLLVLLVLHLKDVNAAVVEVCRLILCNIATILHWSKLKKVFAKSDVFTILGALTFYILEAKEKVIPVETPSSCLCMRRRTKWRYC</sequence>
<feature type="domain" description="Maestro/Maestro-like HEAT-repeats" evidence="1">
    <location>
        <begin position="1"/>
        <end position="116"/>
    </location>
</feature>
<dbReference type="PANTHER" id="PTHR23120">
    <property type="entry name" value="MAESTRO-RELATED HEAT DOMAIN-CONTAINING"/>
    <property type="match status" value="1"/>
</dbReference>
<dbReference type="InterPro" id="IPR045206">
    <property type="entry name" value="Maestro_heat-like_prot"/>
</dbReference>
<dbReference type="Pfam" id="PF23227">
    <property type="entry name" value="HEAT_MROH2B_C"/>
    <property type="match status" value="1"/>
</dbReference>
<reference evidence="2 3" key="1">
    <citation type="submission" date="2005-09" db="EMBL/GenBank/DDBJ databases">
        <authorList>
            <person name="Mural R.J."/>
            <person name="Li P.W."/>
            <person name="Adams M.D."/>
            <person name="Amanatides P.G."/>
            <person name="Baden-Tillson H."/>
            <person name="Barnstead M."/>
            <person name="Chin S.H."/>
            <person name="Dew I."/>
            <person name="Evans C.A."/>
            <person name="Ferriera S."/>
            <person name="Flanigan M."/>
            <person name="Fosler C."/>
            <person name="Glodek A."/>
            <person name="Gu Z."/>
            <person name="Holt R.A."/>
            <person name="Jennings D."/>
            <person name="Kraft C.L."/>
            <person name="Lu F."/>
            <person name="Nguyen T."/>
            <person name="Nusskern D.R."/>
            <person name="Pfannkoch C.M."/>
            <person name="Sitter C."/>
            <person name="Sutton G.G."/>
            <person name="Venter J.C."/>
            <person name="Wang Z."/>
            <person name="Woodage T."/>
            <person name="Zheng X.H."/>
            <person name="Zhong F."/>
        </authorList>
    </citation>
    <scope>NUCLEOTIDE SEQUENCE [LARGE SCALE GENOMIC DNA]</scope>
    <source>
        <strain>BN</strain>
        <strain evidence="3">Sprague-Dawley</strain>
    </source>
</reference>
<accession>A6ICI1</accession>